<dbReference type="RefSeq" id="WP_180551199.1">
    <property type="nucleotide sequence ID" value="NZ_JACCKX010000001.1"/>
</dbReference>
<evidence type="ECO:0000313" key="2">
    <source>
        <dbReference type="EMBL" id="NZA02919.1"/>
    </source>
</evidence>
<dbReference type="Gene3D" id="3.30.1460.30">
    <property type="entry name" value="YgaC/TfoX-N like chaperone"/>
    <property type="match status" value="1"/>
</dbReference>
<proteinExistence type="predicted"/>
<evidence type="ECO:0000313" key="3">
    <source>
        <dbReference type="Proteomes" id="UP000589716"/>
    </source>
</evidence>
<dbReference type="Pfam" id="PF04993">
    <property type="entry name" value="TfoX_N"/>
    <property type="match status" value="1"/>
</dbReference>
<accession>A0A853IYT2</accession>
<dbReference type="InterPro" id="IPR007076">
    <property type="entry name" value="TfoX_N"/>
</dbReference>
<dbReference type="EMBL" id="JACCKX010000001">
    <property type="protein sequence ID" value="NZA02919.1"/>
    <property type="molecule type" value="Genomic_DNA"/>
</dbReference>
<feature type="domain" description="TfoX N-terminal" evidence="1">
    <location>
        <begin position="14"/>
        <end position="101"/>
    </location>
</feature>
<keyword evidence="3" id="KW-1185">Reference proteome</keyword>
<reference evidence="2 3" key="1">
    <citation type="submission" date="2020-07" db="EMBL/GenBank/DDBJ databases">
        <authorList>
            <person name="Maaloum M."/>
        </authorList>
    </citation>
    <scope>NUCLEOTIDE SEQUENCE [LARGE SCALE GENOMIC DNA]</scope>
    <source>
        <strain evidence="2 3">GCS-AN-3</strain>
    </source>
</reference>
<evidence type="ECO:0000259" key="1">
    <source>
        <dbReference type="Pfam" id="PF04993"/>
    </source>
</evidence>
<name>A0A853IYT2_9BURK</name>
<gene>
    <name evidence="2" type="ORF">H0I39_16405</name>
</gene>
<dbReference type="SUPFAM" id="SSF159894">
    <property type="entry name" value="YgaC/TfoX-N like"/>
    <property type="match status" value="1"/>
</dbReference>
<comment type="caution">
    <text evidence="2">The sequence shown here is derived from an EMBL/GenBank/DDBJ whole genome shotgun (WGS) entry which is preliminary data.</text>
</comment>
<organism evidence="2 3">
    <name type="scientific">Ottowia beijingensis</name>
    <dbReference type="NCBI Taxonomy" id="1207057"/>
    <lineage>
        <taxon>Bacteria</taxon>
        <taxon>Pseudomonadati</taxon>
        <taxon>Pseudomonadota</taxon>
        <taxon>Betaproteobacteria</taxon>
        <taxon>Burkholderiales</taxon>
        <taxon>Comamonadaceae</taxon>
        <taxon>Ottowia</taxon>
    </lineage>
</organism>
<protein>
    <submittedName>
        <fullName evidence="2">TfoX/Sxy family protein</fullName>
    </submittedName>
</protein>
<dbReference type="Proteomes" id="UP000589716">
    <property type="component" value="Unassembled WGS sequence"/>
</dbReference>
<dbReference type="AlphaFoldDB" id="A0A853IYT2"/>
<sequence length="115" mass="13033">MTSPLSLLDRIRQRLADVPQVVEKKMFGATAFLVNDKMCINAIERELMVRIDPAQHDELAAREGCSTVVMNGKPYRGYIDVDGAVLETDAALEEWVRRALAYNEKAPVSRKRRKD</sequence>